<accession>A0A0A9F8B6</accession>
<name>A0A0A9F8B6_ARUDO</name>
<dbReference type="EMBL" id="GBRH01191505">
    <property type="protein sequence ID" value="JAE06391.1"/>
    <property type="molecule type" value="Transcribed_RNA"/>
</dbReference>
<protein>
    <submittedName>
        <fullName evidence="1">Uncharacterized protein</fullName>
    </submittedName>
</protein>
<reference evidence="1" key="2">
    <citation type="journal article" date="2015" name="Data Brief">
        <title>Shoot transcriptome of the giant reed, Arundo donax.</title>
        <authorList>
            <person name="Barrero R.A."/>
            <person name="Guerrero F.D."/>
            <person name="Moolhuijzen P."/>
            <person name="Goolsby J.A."/>
            <person name="Tidwell J."/>
            <person name="Bellgard S.E."/>
            <person name="Bellgard M.I."/>
        </authorList>
    </citation>
    <scope>NUCLEOTIDE SEQUENCE</scope>
    <source>
        <tissue evidence="1">Shoot tissue taken approximately 20 cm above the soil surface</tissue>
    </source>
</reference>
<organism evidence="1">
    <name type="scientific">Arundo donax</name>
    <name type="common">Giant reed</name>
    <name type="synonym">Donax arundinaceus</name>
    <dbReference type="NCBI Taxonomy" id="35708"/>
    <lineage>
        <taxon>Eukaryota</taxon>
        <taxon>Viridiplantae</taxon>
        <taxon>Streptophyta</taxon>
        <taxon>Embryophyta</taxon>
        <taxon>Tracheophyta</taxon>
        <taxon>Spermatophyta</taxon>
        <taxon>Magnoliopsida</taxon>
        <taxon>Liliopsida</taxon>
        <taxon>Poales</taxon>
        <taxon>Poaceae</taxon>
        <taxon>PACMAD clade</taxon>
        <taxon>Arundinoideae</taxon>
        <taxon>Arundineae</taxon>
        <taxon>Arundo</taxon>
    </lineage>
</organism>
<reference evidence="1" key="1">
    <citation type="submission" date="2014-09" db="EMBL/GenBank/DDBJ databases">
        <authorList>
            <person name="Magalhaes I.L.F."/>
            <person name="Oliveira U."/>
            <person name="Santos F.R."/>
            <person name="Vidigal T.H.D.A."/>
            <person name="Brescovit A.D."/>
            <person name="Santos A.J."/>
        </authorList>
    </citation>
    <scope>NUCLEOTIDE SEQUENCE</scope>
    <source>
        <tissue evidence="1">Shoot tissue taken approximately 20 cm above the soil surface</tissue>
    </source>
</reference>
<evidence type="ECO:0000313" key="1">
    <source>
        <dbReference type="EMBL" id="JAE06391.1"/>
    </source>
</evidence>
<proteinExistence type="predicted"/>
<sequence>MLAMDSRKVTSMWSDRYVHTAQSIEDARNSLVTVGFFLNLDK</sequence>
<dbReference type="AlphaFoldDB" id="A0A0A9F8B6"/>